<proteinExistence type="predicted"/>
<evidence type="ECO:0000313" key="2">
    <source>
        <dbReference type="Proteomes" id="UP000276215"/>
    </source>
</evidence>
<dbReference type="STRING" id="1336337.A0A3N4JNL1"/>
<dbReference type="AlphaFoldDB" id="A0A3N4JNL1"/>
<sequence>NNYQSLTGVYLVPSSMSLRERTCLVNTFPLTLSPHGCSIGGNFETLGPAMSKLEQGHIQVLISNVQKRLLAPALALLGDIPSQAENMGFKKQNALFGCWLYLIPSKIYCDLDYNTISNGLLPLNLIFYYTTIKFYTNALVTTIG</sequence>
<evidence type="ECO:0000313" key="1">
    <source>
        <dbReference type="EMBL" id="RPA98568.1"/>
    </source>
</evidence>
<dbReference type="OrthoDB" id="5372708at2759"/>
<protein>
    <submittedName>
        <fullName evidence="1">Uncharacterized protein</fullName>
    </submittedName>
</protein>
<keyword evidence="2" id="KW-1185">Reference proteome</keyword>
<reference evidence="1 2" key="1">
    <citation type="journal article" date="2018" name="Nat. Ecol. Evol.">
        <title>Pezizomycetes genomes reveal the molecular basis of ectomycorrhizal truffle lifestyle.</title>
        <authorList>
            <person name="Murat C."/>
            <person name="Payen T."/>
            <person name="Noel B."/>
            <person name="Kuo A."/>
            <person name="Morin E."/>
            <person name="Chen J."/>
            <person name="Kohler A."/>
            <person name="Krizsan K."/>
            <person name="Balestrini R."/>
            <person name="Da Silva C."/>
            <person name="Montanini B."/>
            <person name="Hainaut M."/>
            <person name="Levati E."/>
            <person name="Barry K.W."/>
            <person name="Belfiori B."/>
            <person name="Cichocki N."/>
            <person name="Clum A."/>
            <person name="Dockter R.B."/>
            <person name="Fauchery L."/>
            <person name="Guy J."/>
            <person name="Iotti M."/>
            <person name="Le Tacon F."/>
            <person name="Lindquist E.A."/>
            <person name="Lipzen A."/>
            <person name="Malagnac F."/>
            <person name="Mello A."/>
            <person name="Molinier V."/>
            <person name="Miyauchi S."/>
            <person name="Poulain J."/>
            <person name="Riccioni C."/>
            <person name="Rubini A."/>
            <person name="Sitrit Y."/>
            <person name="Splivallo R."/>
            <person name="Traeger S."/>
            <person name="Wang M."/>
            <person name="Zifcakova L."/>
            <person name="Wipf D."/>
            <person name="Zambonelli A."/>
            <person name="Paolocci F."/>
            <person name="Nowrousian M."/>
            <person name="Ottonello S."/>
            <person name="Baldrian P."/>
            <person name="Spatafora J.W."/>
            <person name="Henrissat B."/>
            <person name="Nagy L.G."/>
            <person name="Aury J.M."/>
            <person name="Wincker P."/>
            <person name="Grigoriev I.V."/>
            <person name="Bonfante P."/>
            <person name="Martin F.M."/>
        </authorList>
    </citation>
    <scope>NUCLEOTIDE SEQUENCE [LARGE SCALE GENOMIC DNA]</scope>
    <source>
        <strain evidence="1 2">120613-1</strain>
    </source>
</reference>
<name>A0A3N4JNL1_9PEZI</name>
<accession>A0A3N4JNL1</accession>
<dbReference type="Proteomes" id="UP000276215">
    <property type="component" value="Unassembled WGS sequence"/>
</dbReference>
<feature type="non-terminal residue" evidence="1">
    <location>
        <position position="1"/>
    </location>
</feature>
<dbReference type="EMBL" id="ML120394">
    <property type="protein sequence ID" value="RPA98568.1"/>
    <property type="molecule type" value="Genomic_DNA"/>
</dbReference>
<gene>
    <name evidence="1" type="ORF">L873DRAFT_1687044</name>
</gene>
<organism evidence="1 2">
    <name type="scientific">Choiromyces venosus 120613-1</name>
    <dbReference type="NCBI Taxonomy" id="1336337"/>
    <lineage>
        <taxon>Eukaryota</taxon>
        <taxon>Fungi</taxon>
        <taxon>Dikarya</taxon>
        <taxon>Ascomycota</taxon>
        <taxon>Pezizomycotina</taxon>
        <taxon>Pezizomycetes</taxon>
        <taxon>Pezizales</taxon>
        <taxon>Tuberaceae</taxon>
        <taxon>Choiromyces</taxon>
    </lineage>
</organism>